<accession>A0AAE6X7L7</accession>
<dbReference type="GO" id="GO:0003824">
    <property type="term" value="F:catalytic activity"/>
    <property type="evidence" value="ECO:0007669"/>
    <property type="project" value="InterPro"/>
</dbReference>
<reference evidence="2 5" key="1">
    <citation type="submission" date="2016-03" db="EMBL/GenBank/DDBJ databases">
        <authorList>
            <person name="Hansen M.J."/>
            <person name="Bojesen A.M."/>
            <person name="Planet P."/>
        </authorList>
    </citation>
    <scope>NUCLEOTIDE SEQUENCE [LARGE SCALE GENOMIC DNA]</scope>
    <source>
        <strain evidence="2 5">HPA 21</strain>
    </source>
</reference>
<dbReference type="SUPFAM" id="SSF50800">
    <property type="entry name" value="PK beta-barrel domain-like"/>
    <property type="match status" value="1"/>
</dbReference>
<dbReference type="InterPro" id="IPR005302">
    <property type="entry name" value="MoCF_Sase_C"/>
</dbReference>
<evidence type="ECO:0000313" key="3">
    <source>
        <dbReference type="EMBL" id="RPE96199.1"/>
    </source>
</evidence>
<dbReference type="InterPro" id="IPR052716">
    <property type="entry name" value="MOSC_domain"/>
</dbReference>
<dbReference type="Pfam" id="PF03473">
    <property type="entry name" value="MOSC"/>
    <property type="match status" value="1"/>
</dbReference>
<dbReference type="AlphaFoldDB" id="A0AAE6X7L7"/>
<feature type="domain" description="MOSC" evidence="1">
    <location>
        <begin position="113"/>
        <end position="261"/>
    </location>
</feature>
<evidence type="ECO:0000313" key="4">
    <source>
        <dbReference type="Proteomes" id="UP000276901"/>
    </source>
</evidence>
<gene>
    <name evidence="2" type="ORF">A4G17_07865</name>
    <name evidence="3" type="ORF">EDC49_0586</name>
</gene>
<dbReference type="PANTHER" id="PTHR36930">
    <property type="entry name" value="METAL-SULFUR CLUSTER BIOSYNTHESIS PROTEINS YUAD-RELATED"/>
    <property type="match status" value="1"/>
</dbReference>
<dbReference type="InterPro" id="IPR005303">
    <property type="entry name" value="MOCOS_middle"/>
</dbReference>
<keyword evidence="4" id="KW-1185">Reference proteome</keyword>
<dbReference type="GO" id="GO:0030151">
    <property type="term" value="F:molybdenum ion binding"/>
    <property type="evidence" value="ECO:0007669"/>
    <property type="project" value="InterPro"/>
</dbReference>
<protein>
    <submittedName>
        <fullName evidence="2">Fe-S protein</fullName>
    </submittedName>
</protein>
<evidence type="ECO:0000313" key="5">
    <source>
        <dbReference type="Proteomes" id="UP000502287"/>
    </source>
</evidence>
<dbReference type="EMBL" id="RKQT01000001">
    <property type="protein sequence ID" value="RPE96199.1"/>
    <property type="molecule type" value="Genomic_DNA"/>
</dbReference>
<evidence type="ECO:0000313" key="2">
    <source>
        <dbReference type="EMBL" id="QIM65364.1"/>
    </source>
</evidence>
<evidence type="ECO:0000259" key="1">
    <source>
        <dbReference type="PROSITE" id="PS51340"/>
    </source>
</evidence>
<dbReference type="InterPro" id="IPR011037">
    <property type="entry name" value="Pyrv_Knase-like_insert_dom_sf"/>
</dbReference>
<dbReference type="Proteomes" id="UP000502287">
    <property type="component" value="Chromosome"/>
</dbReference>
<reference evidence="3 4" key="2">
    <citation type="submission" date="2018-11" db="EMBL/GenBank/DDBJ databases">
        <title>Genomic Encyclopedia of Type Strains, Phase IV (KMG-IV): sequencing the most valuable type-strain genomes for metagenomic binning, comparative biology and taxonomic classification.</title>
        <authorList>
            <person name="Goeker M."/>
        </authorList>
    </citation>
    <scope>NUCLEOTIDE SEQUENCE [LARGE SCALE GENOMIC DNA]</scope>
    <source>
        <strain evidence="3 4">DSM 25797</strain>
    </source>
</reference>
<dbReference type="RefSeq" id="WP_123956104.1">
    <property type="nucleotide sequence ID" value="NZ_CP015029.1"/>
</dbReference>
<dbReference type="GO" id="GO:0030170">
    <property type="term" value="F:pyridoxal phosphate binding"/>
    <property type="evidence" value="ECO:0007669"/>
    <property type="project" value="InterPro"/>
</dbReference>
<organism evidence="2 5">
    <name type="scientific">Frederiksenia canicola</name>
    <dbReference type="NCBI Taxonomy" id="123824"/>
    <lineage>
        <taxon>Bacteria</taxon>
        <taxon>Pseudomonadati</taxon>
        <taxon>Pseudomonadota</taxon>
        <taxon>Gammaproteobacteria</taxon>
        <taxon>Pasteurellales</taxon>
        <taxon>Pasteurellaceae</taxon>
        <taxon>Frederiksenia</taxon>
    </lineage>
</organism>
<proteinExistence type="predicted"/>
<sequence>MQVTELNLFPIKSTRAYKVAQAFVQPQGLNFDREFMITEPDGTFITARKEQMLYRLSAFPISTGIVIRDDQGEQAVALYQDFAKCDSSEVWGTYFPSWIAGETVNQWLSEKLGRPVQLRWLGEKSQRTVANFGDHPLSFADSNPLLLVSEKSLEQVQKWSPVPISMEQFRGNIVIDGNVAFEEEQWRKIQIGEVKFTFSQCCTRCILITRDVQTLELDPKAEPFRTLKQQHTNEKGKPIFGIHLVPENSGVIRVGDFISILE</sequence>
<dbReference type="EMBL" id="CP015029">
    <property type="protein sequence ID" value="QIM65364.1"/>
    <property type="molecule type" value="Genomic_DNA"/>
</dbReference>
<name>A0AAE6X7L7_9PAST</name>
<dbReference type="Proteomes" id="UP000276901">
    <property type="component" value="Unassembled WGS sequence"/>
</dbReference>
<dbReference type="SUPFAM" id="SSF141673">
    <property type="entry name" value="MOSC N-terminal domain-like"/>
    <property type="match status" value="1"/>
</dbReference>
<dbReference type="KEGG" id="fcl:A4G17_07865"/>
<dbReference type="Pfam" id="PF03476">
    <property type="entry name" value="MOSC_N"/>
    <property type="match status" value="1"/>
</dbReference>
<dbReference type="PANTHER" id="PTHR36930:SF1">
    <property type="entry name" value="MOSC DOMAIN-CONTAINING PROTEIN"/>
    <property type="match status" value="1"/>
</dbReference>
<dbReference type="PROSITE" id="PS51340">
    <property type="entry name" value="MOSC"/>
    <property type="match status" value="1"/>
</dbReference>